<name>A0A380G889_STAIN</name>
<dbReference type="EMBL" id="UHDP01000003">
    <property type="protein sequence ID" value="SUM46468.1"/>
    <property type="molecule type" value="Genomic_DNA"/>
</dbReference>
<sequence length="65" mass="7385">MKLCAYVGKNVRIELTTGEKLIGKVDDYDDAIDSDRGEDFIYLEVGMEILFGFYESEIKSIEAID</sequence>
<reference evidence="1 2" key="1">
    <citation type="submission" date="2018-06" db="EMBL/GenBank/DDBJ databases">
        <authorList>
            <consortium name="Pathogen Informatics"/>
            <person name="Doyle S."/>
        </authorList>
    </citation>
    <scope>NUCLEOTIDE SEQUENCE [LARGE SCALE GENOMIC DNA]</scope>
    <source>
        <strain evidence="2">NCTC 11048</strain>
    </source>
</reference>
<dbReference type="STRING" id="1141106.GCA_000308095_01737"/>
<protein>
    <recommendedName>
        <fullName evidence="3">LSM domain protein</fullName>
    </recommendedName>
</protein>
<dbReference type="OrthoDB" id="1927710at2"/>
<keyword evidence="2" id="KW-1185">Reference proteome</keyword>
<gene>
    <name evidence="1" type="ORF">NCTC11048_01521</name>
</gene>
<evidence type="ECO:0000313" key="2">
    <source>
        <dbReference type="Proteomes" id="UP000255549"/>
    </source>
</evidence>
<dbReference type="AlphaFoldDB" id="A0A380G889"/>
<dbReference type="Proteomes" id="UP000255549">
    <property type="component" value="Unassembled WGS sequence"/>
</dbReference>
<organism evidence="1 2">
    <name type="scientific">Staphylococcus intermedius NCTC 11048</name>
    <dbReference type="NCBI Taxonomy" id="1141106"/>
    <lineage>
        <taxon>Bacteria</taxon>
        <taxon>Bacillati</taxon>
        <taxon>Bacillota</taxon>
        <taxon>Bacilli</taxon>
        <taxon>Bacillales</taxon>
        <taxon>Staphylococcaceae</taxon>
        <taxon>Staphylococcus</taxon>
        <taxon>Staphylococcus intermedius group</taxon>
    </lineage>
</organism>
<proteinExistence type="predicted"/>
<accession>A0A380G889</accession>
<evidence type="ECO:0008006" key="3">
    <source>
        <dbReference type="Google" id="ProtNLM"/>
    </source>
</evidence>
<evidence type="ECO:0000313" key="1">
    <source>
        <dbReference type="EMBL" id="SUM46468.1"/>
    </source>
</evidence>